<sequence length="448" mass="48945">MYDRAPRDLSFKVGSTPHAIGPGSYDADTINKNRIRADGYAPFLSMSSRETFLNVSDQVVAAPGPGHYDVNMLQEVVRGGGSLANKTKRFKDSSTDTPGPGSYQAHKYHELNRKAKSAPGKAANDKGALMTSRIKFHRKPEAPSIPSQGQAYGYEECADGTLKKQDPPAKDGSLGPAFYNPAVPDSKPTKAYRGTNFGKQSSRRMDFYGKAGPGPGDYDPYLESLLKPENANVQGEEVIRYEARLPRYHELIQKEEEKKGVPGPGTYDARSTFMVDAPTLNTEGIEVEHPPFLSQAKRFAPIKTVAPAPGTYNDPRTALEALKKVSGLKRSPFSQTAVRFNPDHQIKLTPGPGAYNVTGMGADSMRKAYLEATRKGVFGTTSSRSPAIHRKDEQDVPGPAHYQVKEKPFIPRYHQLGSNFASVTTRMKDNTVFLLAPALAFDGLCMTV</sequence>
<feature type="region of interest" description="Disordered" evidence="1">
    <location>
        <begin position="85"/>
        <end position="105"/>
    </location>
</feature>
<protein>
    <submittedName>
        <fullName evidence="2">Sperm-tail PG-rich repeat-containing protein 2-like</fullName>
    </submittedName>
</protein>
<organism evidence="2 3">
    <name type="scientific">Plakobranchus ocellatus</name>
    <dbReference type="NCBI Taxonomy" id="259542"/>
    <lineage>
        <taxon>Eukaryota</taxon>
        <taxon>Metazoa</taxon>
        <taxon>Spiralia</taxon>
        <taxon>Lophotrochozoa</taxon>
        <taxon>Mollusca</taxon>
        <taxon>Gastropoda</taxon>
        <taxon>Heterobranchia</taxon>
        <taxon>Euthyneura</taxon>
        <taxon>Panpulmonata</taxon>
        <taxon>Sacoglossa</taxon>
        <taxon>Placobranchoidea</taxon>
        <taxon>Plakobranchidae</taxon>
        <taxon>Plakobranchus</taxon>
    </lineage>
</organism>
<evidence type="ECO:0000313" key="3">
    <source>
        <dbReference type="Proteomes" id="UP000735302"/>
    </source>
</evidence>
<dbReference type="InterPro" id="IPR010736">
    <property type="entry name" value="SHIPPO-rpt"/>
</dbReference>
<accession>A0AAV4BWY1</accession>
<dbReference type="AlphaFoldDB" id="A0AAV4BWY1"/>
<name>A0AAV4BWY1_9GAST</name>
<evidence type="ECO:0000313" key="2">
    <source>
        <dbReference type="EMBL" id="GFO23640.1"/>
    </source>
</evidence>
<dbReference type="Proteomes" id="UP000735302">
    <property type="component" value="Unassembled WGS sequence"/>
</dbReference>
<proteinExistence type="predicted"/>
<feature type="region of interest" description="Disordered" evidence="1">
    <location>
        <begin position="380"/>
        <end position="399"/>
    </location>
</feature>
<evidence type="ECO:0000256" key="1">
    <source>
        <dbReference type="SAM" id="MobiDB-lite"/>
    </source>
</evidence>
<reference evidence="2 3" key="1">
    <citation type="journal article" date="2021" name="Elife">
        <title>Chloroplast acquisition without the gene transfer in kleptoplastic sea slugs, Plakobranchus ocellatus.</title>
        <authorList>
            <person name="Maeda T."/>
            <person name="Takahashi S."/>
            <person name="Yoshida T."/>
            <person name="Shimamura S."/>
            <person name="Takaki Y."/>
            <person name="Nagai Y."/>
            <person name="Toyoda A."/>
            <person name="Suzuki Y."/>
            <person name="Arimoto A."/>
            <person name="Ishii H."/>
            <person name="Satoh N."/>
            <person name="Nishiyama T."/>
            <person name="Hasebe M."/>
            <person name="Maruyama T."/>
            <person name="Minagawa J."/>
            <person name="Obokata J."/>
            <person name="Shigenobu S."/>
        </authorList>
    </citation>
    <scope>NUCLEOTIDE SEQUENCE [LARGE SCALE GENOMIC DNA]</scope>
</reference>
<dbReference type="PANTHER" id="PTHR21580:SF60">
    <property type="entry name" value="SPERM-TAIL PG-RICH REPEAT-CONTAINING PROTEIN 2"/>
    <property type="match status" value="1"/>
</dbReference>
<feature type="region of interest" description="Disordered" evidence="1">
    <location>
        <begin position="160"/>
        <end position="198"/>
    </location>
</feature>
<comment type="caution">
    <text evidence="2">The sequence shown here is derived from an EMBL/GenBank/DDBJ whole genome shotgun (WGS) entry which is preliminary data.</text>
</comment>
<dbReference type="InterPro" id="IPR051291">
    <property type="entry name" value="CIMAP"/>
</dbReference>
<dbReference type="Pfam" id="PF07004">
    <property type="entry name" value="SHIPPO-rpt"/>
    <property type="match status" value="5"/>
</dbReference>
<dbReference type="PANTHER" id="PTHR21580">
    <property type="entry name" value="SHIPPO-1-RELATED"/>
    <property type="match status" value="1"/>
</dbReference>
<gene>
    <name evidence="2" type="ORF">PoB_005014500</name>
</gene>
<dbReference type="EMBL" id="BLXT01005511">
    <property type="protein sequence ID" value="GFO23640.1"/>
    <property type="molecule type" value="Genomic_DNA"/>
</dbReference>
<keyword evidence="3" id="KW-1185">Reference proteome</keyword>